<dbReference type="AlphaFoldDB" id="A0A1G6N6S9"/>
<keyword evidence="1" id="KW-1133">Transmembrane helix</keyword>
<dbReference type="EMBL" id="FMZO01000003">
    <property type="protein sequence ID" value="SDC62835.1"/>
    <property type="molecule type" value="Genomic_DNA"/>
</dbReference>
<protein>
    <recommendedName>
        <fullName evidence="4">Rod shape-determining protein MreD</fullName>
    </recommendedName>
</protein>
<dbReference type="InterPro" id="IPR046487">
    <property type="entry name" value="DUF6580"/>
</dbReference>
<gene>
    <name evidence="2" type="ORF">SAMN04487894_103153</name>
</gene>
<organism evidence="2 3">
    <name type="scientific">Niabella drilacis (strain DSM 25811 / CCM 8410 / CCUG 62505 / LMG 26954 / E90)</name>
    <dbReference type="NCBI Taxonomy" id="1285928"/>
    <lineage>
        <taxon>Bacteria</taxon>
        <taxon>Pseudomonadati</taxon>
        <taxon>Bacteroidota</taxon>
        <taxon>Chitinophagia</taxon>
        <taxon>Chitinophagales</taxon>
        <taxon>Chitinophagaceae</taxon>
        <taxon>Niabella</taxon>
    </lineage>
</organism>
<accession>A0A1G6N6S9</accession>
<dbReference type="Pfam" id="PF20221">
    <property type="entry name" value="DUF6580"/>
    <property type="match status" value="1"/>
</dbReference>
<keyword evidence="1" id="KW-0812">Transmembrane</keyword>
<keyword evidence="3" id="KW-1185">Reference proteome</keyword>
<evidence type="ECO:0000313" key="3">
    <source>
        <dbReference type="Proteomes" id="UP000198757"/>
    </source>
</evidence>
<evidence type="ECO:0000256" key="1">
    <source>
        <dbReference type="SAM" id="Phobius"/>
    </source>
</evidence>
<sequence length="191" mass="21187">MKTTNRFWVITLMILIAALSRILPHPYNFTPLVAMALFSGATFDKKWMAYIMPLFAYLLSDIVISLMGSRGFYGISQFFVYGGMLLVTALGTTLRQPKALRVLGYSLTGSAIFWIISNFGVWIASGIPGSIEHEPGLTLGMTYLRALPFYNQFSNQLFLGAFGGDLFYSAVLFGLYALAQKSLPSLRYSKA</sequence>
<feature type="transmembrane region" description="Helical" evidence="1">
    <location>
        <begin position="7"/>
        <end position="27"/>
    </location>
</feature>
<dbReference type="Proteomes" id="UP000198757">
    <property type="component" value="Unassembled WGS sequence"/>
</dbReference>
<evidence type="ECO:0008006" key="4">
    <source>
        <dbReference type="Google" id="ProtNLM"/>
    </source>
</evidence>
<feature type="transmembrane region" description="Helical" evidence="1">
    <location>
        <begin position="47"/>
        <end position="66"/>
    </location>
</feature>
<feature type="transmembrane region" description="Helical" evidence="1">
    <location>
        <begin position="102"/>
        <end position="124"/>
    </location>
</feature>
<dbReference type="STRING" id="1285928.SAMN04487894_103153"/>
<keyword evidence="1" id="KW-0472">Membrane</keyword>
<dbReference type="RefSeq" id="WP_090389333.1">
    <property type="nucleotide sequence ID" value="NZ_FMZO01000003.1"/>
</dbReference>
<dbReference type="OrthoDB" id="9806699at2"/>
<reference evidence="3" key="1">
    <citation type="submission" date="2016-10" db="EMBL/GenBank/DDBJ databases">
        <authorList>
            <person name="Varghese N."/>
            <person name="Submissions S."/>
        </authorList>
    </citation>
    <scope>NUCLEOTIDE SEQUENCE [LARGE SCALE GENOMIC DNA]</scope>
    <source>
        <strain evidence="3">DSM 25811 / CCM 8410 / LMG 26954 / E90</strain>
    </source>
</reference>
<proteinExistence type="predicted"/>
<evidence type="ECO:0000313" key="2">
    <source>
        <dbReference type="EMBL" id="SDC62835.1"/>
    </source>
</evidence>
<name>A0A1G6N6S9_NIADE</name>
<feature type="transmembrane region" description="Helical" evidence="1">
    <location>
        <begin position="159"/>
        <end position="179"/>
    </location>
</feature>